<proteinExistence type="predicted"/>
<gene>
    <name evidence="2" type="ORF">OJAV_G00154230</name>
</gene>
<evidence type="ECO:0000313" key="3">
    <source>
        <dbReference type="Proteomes" id="UP000283210"/>
    </source>
</evidence>
<dbReference type="AlphaFoldDB" id="A0A3S2U3T5"/>
<organism evidence="2 3">
    <name type="scientific">Oryzias javanicus</name>
    <name type="common">Javanese ricefish</name>
    <name type="synonym">Aplocheilus javanicus</name>
    <dbReference type="NCBI Taxonomy" id="123683"/>
    <lineage>
        <taxon>Eukaryota</taxon>
        <taxon>Metazoa</taxon>
        <taxon>Chordata</taxon>
        <taxon>Craniata</taxon>
        <taxon>Vertebrata</taxon>
        <taxon>Euteleostomi</taxon>
        <taxon>Actinopterygii</taxon>
        <taxon>Neopterygii</taxon>
        <taxon>Teleostei</taxon>
        <taxon>Neoteleostei</taxon>
        <taxon>Acanthomorphata</taxon>
        <taxon>Ovalentaria</taxon>
        <taxon>Atherinomorphae</taxon>
        <taxon>Beloniformes</taxon>
        <taxon>Adrianichthyidae</taxon>
        <taxon>Oryziinae</taxon>
        <taxon>Oryzias</taxon>
    </lineage>
</organism>
<sequence>MSDLDPCLLLLTVLERIPALKDIGGRGVLSNRQASAPIKVSNCPTSAEGAEFGAETGEREDPQHDILQTAVKLRRTGRQKEVRVGAATPSPQEPASASSAPAAVRTWLRP</sequence>
<dbReference type="EMBL" id="CM012452">
    <property type="protein sequence ID" value="RVE62147.1"/>
    <property type="molecule type" value="Genomic_DNA"/>
</dbReference>
<feature type="compositionally biased region" description="Low complexity" evidence="1">
    <location>
        <begin position="86"/>
        <end position="103"/>
    </location>
</feature>
<dbReference type="Proteomes" id="UP000283210">
    <property type="component" value="Chromosome 16"/>
</dbReference>
<evidence type="ECO:0000313" key="2">
    <source>
        <dbReference type="EMBL" id="RVE62147.1"/>
    </source>
</evidence>
<reference evidence="2 3" key="2">
    <citation type="submission" date="2019-01" db="EMBL/GenBank/DDBJ databases">
        <title>A chromosome length genome reference of the Java medaka (oryzias javanicus).</title>
        <authorList>
            <person name="Herpin A."/>
            <person name="Takehana Y."/>
            <person name="Naruse K."/>
            <person name="Ansai S."/>
            <person name="Kawaguchi M."/>
        </authorList>
    </citation>
    <scope>NUCLEOTIDE SEQUENCE [LARGE SCALE GENOMIC DNA]</scope>
    <source>
        <strain evidence="2">RS831</strain>
        <tissue evidence="2">Whole body</tissue>
    </source>
</reference>
<accession>A0A3S2U3T5</accession>
<feature type="region of interest" description="Disordered" evidence="1">
    <location>
        <begin position="40"/>
        <end position="110"/>
    </location>
</feature>
<reference evidence="2 3" key="1">
    <citation type="submission" date="2018-11" db="EMBL/GenBank/DDBJ databases">
        <authorList>
            <person name="Lopez-Roques C."/>
            <person name="Donnadieu C."/>
            <person name="Bouchez O."/>
            <person name="Klopp C."/>
            <person name="Cabau C."/>
            <person name="Zahm M."/>
        </authorList>
    </citation>
    <scope>NUCLEOTIDE SEQUENCE [LARGE SCALE GENOMIC DNA]</scope>
    <source>
        <strain evidence="2">RS831</strain>
        <tissue evidence="2">Whole body</tissue>
    </source>
</reference>
<name>A0A3S2U3T5_ORYJA</name>
<keyword evidence="3" id="KW-1185">Reference proteome</keyword>
<protein>
    <submittedName>
        <fullName evidence="2">Uncharacterized protein</fullName>
    </submittedName>
</protein>
<evidence type="ECO:0000256" key="1">
    <source>
        <dbReference type="SAM" id="MobiDB-lite"/>
    </source>
</evidence>